<sequence>MGLFSKKEKELILSLGKNNVQLWKEAVKELEELHADVQTAYEDLDTLTDDFQEFVESIHHKLSASEQTKITAFVKKLGKADKCARIAVRDVRDAIRNTKKRLKETQRDII</sequence>
<dbReference type="AlphaFoldDB" id="A0A0M8MB23"/>
<dbReference type="PATRIC" id="fig|1202724.3.peg.407"/>
<dbReference type="OrthoDB" id="1377018at2"/>
<reference evidence="1 2" key="1">
    <citation type="submission" date="2015-08" db="EMBL/GenBank/DDBJ databases">
        <title>Whole genome sequence of Flavobacterium akiainvivens IK-1T, from decaying Wikstroemia oahuensis, an endemic Hawaiian shrub.</title>
        <authorList>
            <person name="Wan X."/>
            <person name="Hou S."/>
            <person name="Saito J."/>
            <person name="Donachie S."/>
        </authorList>
    </citation>
    <scope>NUCLEOTIDE SEQUENCE [LARGE SCALE GENOMIC DNA]</scope>
    <source>
        <strain evidence="1 2">IK-1</strain>
    </source>
</reference>
<name>A0A0M8MB23_9FLAO</name>
<proteinExistence type="predicted"/>
<protein>
    <submittedName>
        <fullName evidence="1">Uncharacterized protein</fullName>
    </submittedName>
</protein>
<dbReference type="RefSeq" id="WP_054405997.1">
    <property type="nucleotide sequence ID" value="NZ_FOYA01000004.1"/>
</dbReference>
<evidence type="ECO:0000313" key="1">
    <source>
        <dbReference type="EMBL" id="KOS04944.1"/>
    </source>
</evidence>
<gene>
    <name evidence="1" type="ORF">AM493_01995</name>
</gene>
<accession>A0A0M8MB23</accession>
<organism evidence="1 2">
    <name type="scientific">Flavobacterium akiainvivens</name>
    <dbReference type="NCBI Taxonomy" id="1202724"/>
    <lineage>
        <taxon>Bacteria</taxon>
        <taxon>Pseudomonadati</taxon>
        <taxon>Bacteroidota</taxon>
        <taxon>Flavobacteriia</taxon>
        <taxon>Flavobacteriales</taxon>
        <taxon>Flavobacteriaceae</taxon>
        <taxon>Flavobacterium</taxon>
    </lineage>
</organism>
<keyword evidence="2" id="KW-1185">Reference proteome</keyword>
<evidence type="ECO:0000313" key="2">
    <source>
        <dbReference type="Proteomes" id="UP000037755"/>
    </source>
</evidence>
<dbReference type="Proteomes" id="UP000037755">
    <property type="component" value="Unassembled WGS sequence"/>
</dbReference>
<dbReference type="EMBL" id="LIYD01000005">
    <property type="protein sequence ID" value="KOS04944.1"/>
    <property type="molecule type" value="Genomic_DNA"/>
</dbReference>
<comment type="caution">
    <text evidence="1">The sequence shown here is derived from an EMBL/GenBank/DDBJ whole genome shotgun (WGS) entry which is preliminary data.</text>
</comment>